<dbReference type="EMBL" id="AYKG01000045">
    <property type="protein sequence ID" value="ROO25650.1"/>
    <property type="molecule type" value="Genomic_DNA"/>
</dbReference>
<protein>
    <recommendedName>
        <fullName evidence="3">Fido domain-containing protein</fullName>
    </recommendedName>
</protein>
<dbReference type="SUPFAM" id="SSF140931">
    <property type="entry name" value="Fic-like"/>
    <property type="match status" value="1"/>
</dbReference>
<feature type="binding site" evidence="2">
    <location>
        <begin position="206"/>
        <end position="213"/>
    </location>
    <ligand>
        <name>ATP</name>
        <dbReference type="ChEBI" id="CHEBI:30616"/>
    </ligand>
</feature>
<name>A0A423PJ78_9GAMM</name>
<dbReference type="InterPro" id="IPR040198">
    <property type="entry name" value="Fido_containing"/>
</dbReference>
<evidence type="ECO:0000256" key="1">
    <source>
        <dbReference type="PIRSR" id="PIRSR640198-1"/>
    </source>
</evidence>
<dbReference type="InterPro" id="IPR036388">
    <property type="entry name" value="WH-like_DNA-bd_sf"/>
</dbReference>
<keyword evidence="2" id="KW-0547">Nucleotide-binding</keyword>
<gene>
    <name evidence="4" type="ORF">SAJA_12525</name>
</gene>
<evidence type="ECO:0000259" key="3">
    <source>
        <dbReference type="PROSITE" id="PS51459"/>
    </source>
</evidence>
<feature type="active site" evidence="1">
    <location>
        <position position="202"/>
    </location>
</feature>
<keyword evidence="2" id="KW-0067">ATP-binding</keyword>
<accession>A0A423PJ78</accession>
<dbReference type="AlphaFoldDB" id="A0A423PJ78"/>
<sequence>MAPFFPSDPEGELHAKAFRLTQLSSELNGIAAPQTRAAVSRMLSGVNAYYSNQIEGQGTHPINIERAVQSGLNEIDPDVRITLALREARNKLADYREVEGADIPHITDPDFIRSIHRVIFSDLPDLELRAHAPDGTFSEPIIPGQWRTKDVQVGKHVAIDHRELESTMRCFDSHYRLNQPCLRGEMGLIAAAASHHRLAHVHPFLDGNGRVTRLFTELYLERVLGEPLHWSLSRGLARHRNLYYSALREGDMARENSYASRGPRSDNGLFNFCNFFLDQCLDQSTYMGKLLSFETYKRRVEILVRQACDGGLDDVAILDPRAENVLKTIYVEGELSRSEAGRHTGYQERRARDVIRQLINEGLLETEGARGSVRPGFPAKYIEYLFPKLAGAAI</sequence>
<dbReference type="PROSITE" id="PS51459">
    <property type="entry name" value="FIDO"/>
    <property type="match status" value="1"/>
</dbReference>
<dbReference type="GO" id="GO:0005524">
    <property type="term" value="F:ATP binding"/>
    <property type="evidence" value="ECO:0007669"/>
    <property type="project" value="UniProtKB-KW"/>
</dbReference>
<feature type="binding site" evidence="2">
    <location>
        <begin position="153"/>
        <end position="156"/>
    </location>
    <ligand>
        <name>ATP</name>
        <dbReference type="ChEBI" id="CHEBI:30616"/>
    </ligand>
</feature>
<dbReference type="Proteomes" id="UP000285310">
    <property type="component" value="Unassembled WGS sequence"/>
</dbReference>
<organism evidence="4 5">
    <name type="scientific">Salinisphaera japonica YTM-1</name>
    <dbReference type="NCBI Taxonomy" id="1209778"/>
    <lineage>
        <taxon>Bacteria</taxon>
        <taxon>Pseudomonadati</taxon>
        <taxon>Pseudomonadota</taxon>
        <taxon>Gammaproteobacteria</taxon>
        <taxon>Salinisphaerales</taxon>
        <taxon>Salinisphaeraceae</taxon>
        <taxon>Salinisphaera</taxon>
    </lineage>
</organism>
<feature type="domain" description="Fido" evidence="3">
    <location>
        <begin position="107"/>
        <end position="278"/>
    </location>
</feature>
<dbReference type="InParanoid" id="A0A423PJ78"/>
<dbReference type="InterPro" id="IPR036597">
    <property type="entry name" value="Fido-like_dom_sf"/>
</dbReference>
<evidence type="ECO:0000256" key="2">
    <source>
        <dbReference type="PIRSR" id="PIRSR640198-2"/>
    </source>
</evidence>
<dbReference type="PANTHER" id="PTHR13504">
    <property type="entry name" value="FIDO DOMAIN-CONTAINING PROTEIN DDB_G0283145"/>
    <property type="match status" value="1"/>
</dbReference>
<dbReference type="Gene3D" id="1.10.10.10">
    <property type="entry name" value="Winged helix-like DNA-binding domain superfamily/Winged helix DNA-binding domain"/>
    <property type="match status" value="1"/>
</dbReference>
<evidence type="ECO:0000313" key="4">
    <source>
        <dbReference type="EMBL" id="ROO25650.1"/>
    </source>
</evidence>
<dbReference type="Pfam" id="PF02661">
    <property type="entry name" value="Fic"/>
    <property type="match status" value="1"/>
</dbReference>
<evidence type="ECO:0000313" key="5">
    <source>
        <dbReference type="Proteomes" id="UP000285310"/>
    </source>
</evidence>
<dbReference type="InterPro" id="IPR003812">
    <property type="entry name" value="Fido"/>
</dbReference>
<reference evidence="4 5" key="1">
    <citation type="submission" date="2013-10" db="EMBL/GenBank/DDBJ databases">
        <title>Salinisphaera japonica YTM-1 Genome Sequencing.</title>
        <authorList>
            <person name="Lai Q."/>
            <person name="Li C."/>
            <person name="Shao Z."/>
        </authorList>
    </citation>
    <scope>NUCLEOTIDE SEQUENCE [LARGE SCALE GENOMIC DNA]</scope>
    <source>
        <strain evidence="4 5">YTM-1</strain>
    </source>
</reference>
<comment type="caution">
    <text evidence="4">The sequence shown here is derived from an EMBL/GenBank/DDBJ whole genome shotgun (WGS) entry which is preliminary data.</text>
</comment>
<dbReference type="Gene3D" id="1.10.3290.10">
    <property type="entry name" value="Fido-like domain"/>
    <property type="match status" value="1"/>
</dbReference>
<dbReference type="PANTHER" id="PTHR13504:SF38">
    <property type="entry name" value="FIDO DOMAIN-CONTAINING PROTEIN"/>
    <property type="match status" value="1"/>
</dbReference>
<proteinExistence type="predicted"/>
<keyword evidence="5" id="KW-1185">Reference proteome</keyword>